<feature type="region of interest" description="Disordered" evidence="1">
    <location>
        <begin position="1"/>
        <end position="154"/>
    </location>
</feature>
<dbReference type="Proteomes" id="UP001652583">
    <property type="component" value="Chromosome B1"/>
</dbReference>
<organism evidence="2 3">
    <name type="scientific">Acinonyx jubatus</name>
    <name type="common">Cheetah</name>
    <dbReference type="NCBI Taxonomy" id="32536"/>
    <lineage>
        <taxon>Eukaryota</taxon>
        <taxon>Metazoa</taxon>
        <taxon>Chordata</taxon>
        <taxon>Craniata</taxon>
        <taxon>Vertebrata</taxon>
        <taxon>Euteleostomi</taxon>
        <taxon>Mammalia</taxon>
        <taxon>Eutheria</taxon>
        <taxon>Laurasiatheria</taxon>
        <taxon>Carnivora</taxon>
        <taxon>Feliformia</taxon>
        <taxon>Felidae</taxon>
        <taxon>Felinae</taxon>
        <taxon>Acinonyx</taxon>
    </lineage>
</organism>
<keyword evidence="2" id="KW-1185">Reference proteome</keyword>
<feature type="compositionally biased region" description="Basic residues" evidence="1">
    <location>
        <begin position="1"/>
        <end position="16"/>
    </location>
</feature>
<reference evidence="3" key="1">
    <citation type="submission" date="2025-08" db="UniProtKB">
        <authorList>
            <consortium name="RefSeq"/>
        </authorList>
    </citation>
    <scope>IDENTIFICATION</scope>
    <source>
        <tissue evidence="3">Blood</tissue>
    </source>
</reference>
<dbReference type="RefSeq" id="XP_053073441.1">
    <property type="nucleotide sequence ID" value="XM_053217466.1"/>
</dbReference>
<dbReference type="GeneID" id="128314570"/>
<sequence length="154" mass="16052">MVTSRAGRRLLARRSRSLPPPARGTADSRGRAQGAAGRGHGSGGGGGGGWLLPARHCSERSRPQGCPGSREREVGGESAGKGKGRRGRGRSAADPAHPHPTPYAGLAAGSWDALGSRTSRLSPAAQLREEETHTPRTSFSHNFRRTGKSSRSGQ</sequence>
<evidence type="ECO:0000313" key="3">
    <source>
        <dbReference type="RefSeq" id="XP_053073441.1"/>
    </source>
</evidence>
<feature type="compositionally biased region" description="Gly residues" evidence="1">
    <location>
        <begin position="36"/>
        <end position="50"/>
    </location>
</feature>
<evidence type="ECO:0000256" key="1">
    <source>
        <dbReference type="SAM" id="MobiDB-lite"/>
    </source>
</evidence>
<proteinExistence type="predicted"/>
<gene>
    <name evidence="3" type="primary">LOC128314570</name>
</gene>
<protein>
    <submittedName>
        <fullName evidence="3">Translation initiation factor IF-2-like</fullName>
    </submittedName>
</protein>
<name>A0ABM3PP39_ACIJB</name>
<accession>A0ABM3PP39</accession>
<evidence type="ECO:0000313" key="2">
    <source>
        <dbReference type="Proteomes" id="UP001652583"/>
    </source>
</evidence>